<evidence type="ECO:0000313" key="15">
    <source>
        <dbReference type="Proteomes" id="UP000663851"/>
    </source>
</evidence>
<dbReference type="GO" id="GO:0010971">
    <property type="term" value="P:positive regulation of G2/M transition of mitotic cell cycle"/>
    <property type="evidence" value="ECO:0007669"/>
    <property type="project" value="TreeGrafter"/>
</dbReference>
<evidence type="ECO:0000313" key="13">
    <source>
        <dbReference type="EMBL" id="CAF4451270.1"/>
    </source>
</evidence>
<evidence type="ECO:0000256" key="9">
    <source>
        <dbReference type="SAM" id="MobiDB-lite"/>
    </source>
</evidence>
<dbReference type="AlphaFoldDB" id="A0A820DUR7"/>
<dbReference type="Proteomes" id="UP000663873">
    <property type="component" value="Unassembled WGS sequence"/>
</dbReference>
<dbReference type="Pfam" id="PF00581">
    <property type="entry name" value="Rhodanese"/>
    <property type="match status" value="1"/>
</dbReference>
<dbReference type="GO" id="GO:0110032">
    <property type="term" value="P:positive regulation of G2/MI transition of meiotic cell cycle"/>
    <property type="evidence" value="ECO:0007669"/>
    <property type="project" value="TreeGrafter"/>
</dbReference>
<keyword evidence="3 8" id="KW-0498">Mitosis</keyword>
<dbReference type="PRINTS" id="PR00716">
    <property type="entry name" value="MPIPHPHTASE"/>
</dbReference>
<evidence type="ECO:0000256" key="3">
    <source>
        <dbReference type="ARBA" id="ARBA00022776"/>
    </source>
</evidence>
<comment type="catalytic activity">
    <reaction evidence="7 8">
        <text>O-phospho-L-tyrosyl-[protein] + H2O = L-tyrosyl-[protein] + phosphate</text>
        <dbReference type="Rhea" id="RHEA:10684"/>
        <dbReference type="Rhea" id="RHEA-COMP:10136"/>
        <dbReference type="Rhea" id="RHEA-COMP:20101"/>
        <dbReference type="ChEBI" id="CHEBI:15377"/>
        <dbReference type="ChEBI" id="CHEBI:43474"/>
        <dbReference type="ChEBI" id="CHEBI:46858"/>
        <dbReference type="ChEBI" id="CHEBI:61978"/>
        <dbReference type="EC" id="3.1.3.48"/>
    </reaction>
</comment>
<evidence type="ECO:0000256" key="2">
    <source>
        <dbReference type="ARBA" id="ARBA00022618"/>
    </source>
</evidence>
<comment type="similarity">
    <text evidence="1 8">Belongs to the MPI phosphatase family.</text>
</comment>
<evidence type="ECO:0000256" key="5">
    <source>
        <dbReference type="ARBA" id="ARBA00022912"/>
    </source>
</evidence>
<dbReference type="EMBL" id="CAJOBR010002723">
    <property type="protein sequence ID" value="CAF4700165.1"/>
    <property type="molecule type" value="Genomic_DNA"/>
</dbReference>
<dbReference type="Proteomes" id="UP000663862">
    <property type="component" value="Unassembled WGS sequence"/>
</dbReference>
<evidence type="ECO:0000256" key="8">
    <source>
        <dbReference type="RuleBase" id="RU368028"/>
    </source>
</evidence>
<accession>A0A820DUR7</accession>
<dbReference type="Gene3D" id="3.40.250.10">
    <property type="entry name" value="Rhodanese-like domain"/>
    <property type="match status" value="1"/>
</dbReference>
<evidence type="ECO:0000313" key="16">
    <source>
        <dbReference type="Proteomes" id="UP000663873"/>
    </source>
</evidence>
<keyword evidence="5 8" id="KW-0904">Protein phosphatase</keyword>
<dbReference type="PANTHER" id="PTHR10828:SF17">
    <property type="entry name" value="PROTEIN-TYROSINE-PHOSPHATASE"/>
    <property type="match status" value="1"/>
</dbReference>
<dbReference type="SUPFAM" id="SSF52821">
    <property type="entry name" value="Rhodanese/Cell cycle control phosphatase"/>
    <property type="match status" value="1"/>
</dbReference>
<keyword evidence="6 8" id="KW-0131">Cell cycle</keyword>
<dbReference type="GO" id="GO:0000086">
    <property type="term" value="P:G2/M transition of mitotic cell cycle"/>
    <property type="evidence" value="ECO:0007669"/>
    <property type="project" value="TreeGrafter"/>
</dbReference>
<dbReference type="EMBL" id="CAJOBO010000509">
    <property type="protein sequence ID" value="CAF4237381.1"/>
    <property type="molecule type" value="Genomic_DNA"/>
</dbReference>
<evidence type="ECO:0000259" key="10">
    <source>
        <dbReference type="PROSITE" id="PS50206"/>
    </source>
</evidence>
<feature type="region of interest" description="Disordered" evidence="9">
    <location>
        <begin position="224"/>
        <end position="243"/>
    </location>
</feature>
<dbReference type="PROSITE" id="PS50206">
    <property type="entry name" value="RHODANESE_3"/>
    <property type="match status" value="1"/>
</dbReference>
<evidence type="ECO:0000256" key="1">
    <source>
        <dbReference type="ARBA" id="ARBA00011065"/>
    </source>
</evidence>
<dbReference type="EC" id="3.1.3.48" evidence="8"/>
<feature type="region of interest" description="Disordered" evidence="9">
    <location>
        <begin position="1"/>
        <end position="42"/>
    </location>
</feature>
<comment type="function">
    <text evidence="8">Tyrosine protein phosphatase which functions as a dosage-dependent inducer of mitotic progression.</text>
</comment>
<organism evidence="12 15">
    <name type="scientific">Rotaria socialis</name>
    <dbReference type="NCBI Taxonomy" id="392032"/>
    <lineage>
        <taxon>Eukaryota</taxon>
        <taxon>Metazoa</taxon>
        <taxon>Spiralia</taxon>
        <taxon>Gnathifera</taxon>
        <taxon>Rotifera</taxon>
        <taxon>Eurotatoria</taxon>
        <taxon>Bdelloidea</taxon>
        <taxon>Philodinida</taxon>
        <taxon>Philodinidae</taxon>
        <taxon>Rotaria</taxon>
    </lineage>
</organism>
<feature type="region of interest" description="Disordered" evidence="9">
    <location>
        <begin position="144"/>
        <end position="166"/>
    </location>
</feature>
<reference evidence="12" key="1">
    <citation type="submission" date="2021-02" db="EMBL/GenBank/DDBJ databases">
        <authorList>
            <person name="Nowell W R."/>
        </authorList>
    </citation>
    <scope>NUCLEOTIDE SEQUENCE</scope>
</reference>
<dbReference type="GO" id="GO:0005634">
    <property type="term" value="C:nucleus"/>
    <property type="evidence" value="ECO:0007669"/>
    <property type="project" value="TreeGrafter"/>
</dbReference>
<dbReference type="Proteomes" id="UP000663848">
    <property type="component" value="Unassembled WGS sequence"/>
</dbReference>
<protein>
    <recommendedName>
        <fullName evidence="8">M-phase inducer phosphatase</fullName>
        <ecNumber evidence="8">3.1.3.48</ecNumber>
    </recommendedName>
</protein>
<dbReference type="InterPro" id="IPR000751">
    <property type="entry name" value="MPI_Phosphatase"/>
</dbReference>
<dbReference type="EMBL" id="CAJOBQ010000031">
    <property type="protein sequence ID" value="CAF4223367.1"/>
    <property type="molecule type" value="Genomic_DNA"/>
</dbReference>
<dbReference type="GO" id="GO:0005737">
    <property type="term" value="C:cytoplasm"/>
    <property type="evidence" value="ECO:0007669"/>
    <property type="project" value="TreeGrafter"/>
</dbReference>
<evidence type="ECO:0000313" key="12">
    <source>
        <dbReference type="EMBL" id="CAF4237381.1"/>
    </source>
</evidence>
<evidence type="ECO:0000313" key="14">
    <source>
        <dbReference type="EMBL" id="CAF4700165.1"/>
    </source>
</evidence>
<sequence>MAHYHFRHTYKQLSSSPNTSINSNFGKRTPRRKLFSSSEDDDSPLLMSLRTSKSISLLNGNNNSAAIIPLTGILEARTTLSSIENNHVISTRQSKLEQFGFDMLPRSSAVLKRQLCKENLKPVTDSIVPIHRTNKIKRMRTIEAQQQSIMPSSSHTMKTRFQSSTDSHSDHLVKLFDKTLSTVTPVRDSTNEHNVINSRYRRGQPLPLILSDSSHEDDMPVLTLSDSDLSSSENKKRTFEQLQTDENSCGRILKRSKIAHDEENKENAFFIQPPVSIRIRRGIVRSFSEQQPSVNEEQLKASVELGSNRNLIGDRSRTYLLPRCMSRKHADLACISAETTIDLLRGKYSSEIEQLHVIDCRYPYEYDGGHISSAKNIFTRPQIHEEYFRSPIKLKDPTKRIVFVFHCEFSSERAPSLLRYMRSEDRNIHASNYPALHYPELYLLEGGYKALFEHSTEFCKPSFYRTMLDEKFQEQCRQFRSFSKQSEKFTCLREDISHVGYGIQSNSRRTRTTIRSSLSLCFTSTSLANQMDLS</sequence>
<dbReference type="GO" id="GO:0051301">
    <property type="term" value="P:cell division"/>
    <property type="evidence" value="ECO:0007669"/>
    <property type="project" value="UniProtKB-UniRule"/>
</dbReference>
<name>A0A820DUR7_9BILA</name>
<gene>
    <name evidence="12" type="ORF">HFQ381_LOCUS9621</name>
    <name evidence="14" type="ORF">QYT958_LOCUS17730</name>
    <name evidence="11" type="ORF">TSG867_LOCUS1425</name>
    <name evidence="13" type="ORF">UJA718_LOCUS22809</name>
</gene>
<evidence type="ECO:0000256" key="7">
    <source>
        <dbReference type="ARBA" id="ARBA00051722"/>
    </source>
</evidence>
<dbReference type="SMART" id="SM00450">
    <property type="entry name" value="RHOD"/>
    <property type="match status" value="1"/>
</dbReference>
<evidence type="ECO:0000256" key="6">
    <source>
        <dbReference type="ARBA" id="ARBA00023306"/>
    </source>
</evidence>
<feature type="compositionally biased region" description="Polar residues" evidence="9">
    <location>
        <begin position="11"/>
        <end position="26"/>
    </location>
</feature>
<keyword evidence="16" id="KW-1185">Reference proteome</keyword>
<dbReference type="EMBL" id="CAJOBP010004793">
    <property type="protein sequence ID" value="CAF4451270.1"/>
    <property type="molecule type" value="Genomic_DNA"/>
</dbReference>
<feature type="domain" description="Rhodanese" evidence="10">
    <location>
        <begin position="351"/>
        <end position="460"/>
    </location>
</feature>
<dbReference type="InterPro" id="IPR001763">
    <property type="entry name" value="Rhodanese-like_dom"/>
</dbReference>
<dbReference type="PANTHER" id="PTHR10828">
    <property type="entry name" value="M-PHASE INDUCER PHOSPHATASE DUAL SPECIFICITY PHOSPHATASE CDC25"/>
    <property type="match status" value="1"/>
</dbReference>
<keyword evidence="2 8" id="KW-0132">Cell division</keyword>
<dbReference type="InterPro" id="IPR036873">
    <property type="entry name" value="Rhodanese-like_dom_sf"/>
</dbReference>
<feature type="compositionally biased region" description="Basic residues" evidence="9">
    <location>
        <begin position="1"/>
        <end position="10"/>
    </location>
</feature>
<dbReference type="Proteomes" id="UP000663851">
    <property type="component" value="Unassembled WGS sequence"/>
</dbReference>
<dbReference type="FunFam" id="3.40.250.10:FF:000021">
    <property type="entry name" value="M-phase inducer phosphatase cdc-25.2"/>
    <property type="match status" value="1"/>
</dbReference>
<comment type="caution">
    <text evidence="12">The sequence shown here is derived from an EMBL/GenBank/DDBJ whole genome shotgun (WGS) entry which is preliminary data.</text>
</comment>
<keyword evidence="4 8" id="KW-0378">Hydrolase</keyword>
<proteinExistence type="inferred from homology"/>
<dbReference type="GO" id="GO:0004725">
    <property type="term" value="F:protein tyrosine phosphatase activity"/>
    <property type="evidence" value="ECO:0007669"/>
    <property type="project" value="UniProtKB-UniRule"/>
</dbReference>
<dbReference type="CDD" id="cd01530">
    <property type="entry name" value="Cdc25"/>
    <property type="match status" value="1"/>
</dbReference>
<evidence type="ECO:0000313" key="11">
    <source>
        <dbReference type="EMBL" id="CAF4223367.1"/>
    </source>
</evidence>
<evidence type="ECO:0000256" key="4">
    <source>
        <dbReference type="ARBA" id="ARBA00022801"/>
    </source>
</evidence>